<name>A0A0E4CTB5_9STRE</name>
<reference evidence="3" key="1">
    <citation type="submission" date="2015-03" db="EMBL/GenBank/DDBJ databases">
        <authorList>
            <person name="Urmite Genomes"/>
        </authorList>
    </citation>
    <scope>NUCLEOTIDE SEQUENCE [LARGE SCALE GENOMIC DNA]</scope>
    <source>
        <strain evidence="3">FF10</strain>
    </source>
</reference>
<dbReference type="AlphaFoldDB" id="A0A0E4CTB5"/>
<dbReference type="OrthoDB" id="3231985at2"/>
<dbReference type="Pfam" id="PF07883">
    <property type="entry name" value="Cupin_2"/>
    <property type="match status" value="1"/>
</dbReference>
<dbReference type="CDD" id="cd02223">
    <property type="entry name" value="cupin_Bh2720-like"/>
    <property type="match status" value="1"/>
</dbReference>
<sequence length="140" mass="15592">MTFDTSDKGKEPLVIDMEGVTLENSNYRTTLWTGDKIQLTVMSIEPGDDIGLETHHGIEQFLRIESGKGLCQMGPSEDNLNFEVEVSADHAIFVPADTWHNVTNTGDEPLKLYTIYGGPDHVFGTLHPTHDDARNDPNEH</sequence>
<evidence type="ECO:0000313" key="3">
    <source>
        <dbReference type="Proteomes" id="UP000198604"/>
    </source>
</evidence>
<protein>
    <submittedName>
        <fullName evidence="2">Cupin domain protein</fullName>
    </submittedName>
</protein>
<gene>
    <name evidence="2" type="ORF">BN1356_01907</name>
</gene>
<dbReference type="InterPro" id="IPR014710">
    <property type="entry name" value="RmlC-like_jellyroll"/>
</dbReference>
<dbReference type="PANTHER" id="PTHR43346:SF1">
    <property type="entry name" value="QUERCETIN 2,3-DIOXYGENASE-RELATED"/>
    <property type="match status" value="1"/>
</dbReference>
<dbReference type="Proteomes" id="UP000198604">
    <property type="component" value="Unassembled WGS sequence"/>
</dbReference>
<accession>A0A0E4CTB5</accession>
<dbReference type="Gene3D" id="2.60.120.10">
    <property type="entry name" value="Jelly Rolls"/>
    <property type="match status" value="1"/>
</dbReference>
<dbReference type="InterPro" id="IPR052538">
    <property type="entry name" value="Flavonoid_dioxygenase-like"/>
</dbReference>
<dbReference type="PANTHER" id="PTHR43346">
    <property type="entry name" value="LIGAND BINDING DOMAIN PROTEIN, PUTATIVE (AFU_ORTHOLOGUE AFUA_6G14370)-RELATED"/>
    <property type="match status" value="1"/>
</dbReference>
<dbReference type="EMBL" id="CTEN01000004">
    <property type="protein sequence ID" value="CQR25564.1"/>
    <property type="molecule type" value="Genomic_DNA"/>
</dbReference>
<evidence type="ECO:0000313" key="2">
    <source>
        <dbReference type="EMBL" id="CQR25564.1"/>
    </source>
</evidence>
<proteinExistence type="predicted"/>
<dbReference type="InterPro" id="IPR011051">
    <property type="entry name" value="RmlC_Cupin_sf"/>
</dbReference>
<dbReference type="InterPro" id="IPR013096">
    <property type="entry name" value="Cupin_2"/>
</dbReference>
<keyword evidence="3" id="KW-1185">Reference proteome</keyword>
<dbReference type="SUPFAM" id="SSF51182">
    <property type="entry name" value="RmlC-like cupins"/>
    <property type="match status" value="1"/>
</dbReference>
<dbReference type="STRING" id="1608583.BN1356_01907"/>
<dbReference type="RefSeq" id="WP_093651102.1">
    <property type="nucleotide sequence ID" value="NZ_CTEN01000004.1"/>
</dbReference>
<organism evidence="2 3">
    <name type="scientific">Streptococcus varani</name>
    <dbReference type="NCBI Taxonomy" id="1608583"/>
    <lineage>
        <taxon>Bacteria</taxon>
        <taxon>Bacillati</taxon>
        <taxon>Bacillota</taxon>
        <taxon>Bacilli</taxon>
        <taxon>Lactobacillales</taxon>
        <taxon>Streptococcaceae</taxon>
        <taxon>Streptococcus</taxon>
    </lineage>
</organism>
<feature type="domain" description="Cupin type-2" evidence="1">
    <location>
        <begin position="41"/>
        <end position="116"/>
    </location>
</feature>
<evidence type="ECO:0000259" key="1">
    <source>
        <dbReference type="Pfam" id="PF07883"/>
    </source>
</evidence>